<dbReference type="PROSITE" id="PS51419">
    <property type="entry name" value="RAB"/>
    <property type="match status" value="1"/>
</dbReference>
<evidence type="ECO:0000256" key="2">
    <source>
        <dbReference type="ARBA" id="ARBA00022481"/>
    </source>
</evidence>
<dbReference type="InterPro" id="IPR019510">
    <property type="entry name" value="AKAP7-like_phosphoesterase"/>
</dbReference>
<keyword evidence="2" id="KW-0488">Methylation</keyword>
<dbReference type="PROSITE" id="PS51421">
    <property type="entry name" value="RAS"/>
    <property type="match status" value="1"/>
</dbReference>
<evidence type="ECO:0000313" key="7">
    <source>
        <dbReference type="EMBL" id="KAJ8473846.1"/>
    </source>
</evidence>
<keyword evidence="4" id="KW-0342">GTP-binding</keyword>
<sequence length="531" mass="58726">MLRAATATRTTLCPHYALQIYLSHRGITGLTMDHTTVNAAERGRGRGAGRGRGRGRGSRGRGRGRGLAYSIPHSSANGEADSSAHPSGESSVRPSREPKPRLTHFIALPIGHHVRLRDTMTNFTNALLATTPAIPGLDSTVVIPPRRLHFTLGVMSLDDAPAGPESTQGTLEQAKKVLDELKPKIKKLLGDDVLKVKLDSVDIMPPERRDQEHAHVMWVGPSQETESTKKLKTVADLIVKAFKKAGLLVDEKRPLKLHCTLVNTIYRKPRGKTRTPFSYPSVLASEAFKAVQAVGSGELEESDEGKQRRRPVRVELGEWTIDEVQICEMGSWGPEGEYVAVHRALSQRLVGLSTLQALPTPTCRRGDDRVYVPTVFENYVADVEVDGKHVELALWDTAGQEDYDRLRPLSYPDSHVILICFAVDSPDSLDNVQEKWISEVMHFCAGLPIILVGCKKDLRRDPRVIEELRKTNQRPVTPEEGMAVAQKIGARHYLECSARTGEGVREVFQYATRAALLSRPRGSKKSHCIVL</sequence>
<gene>
    <name evidence="7" type="ORF">ONZ51_g7612</name>
</gene>
<dbReference type="SMART" id="SM00175">
    <property type="entry name" value="RAB"/>
    <property type="match status" value="1"/>
</dbReference>
<evidence type="ECO:0000259" key="6">
    <source>
        <dbReference type="Pfam" id="PF10469"/>
    </source>
</evidence>
<keyword evidence="8" id="KW-1185">Reference proteome</keyword>
<dbReference type="InterPro" id="IPR003578">
    <property type="entry name" value="Small_GTPase_Rho"/>
</dbReference>
<dbReference type="GO" id="GO:0003924">
    <property type="term" value="F:GTPase activity"/>
    <property type="evidence" value="ECO:0007669"/>
    <property type="project" value="InterPro"/>
</dbReference>
<dbReference type="Proteomes" id="UP001215151">
    <property type="component" value="Unassembled WGS sequence"/>
</dbReference>
<comment type="caution">
    <text evidence="7">The sequence shown here is derived from an EMBL/GenBank/DDBJ whole genome shotgun (WGS) entry which is preliminary data.</text>
</comment>
<evidence type="ECO:0000256" key="1">
    <source>
        <dbReference type="ARBA" id="ARBA00010142"/>
    </source>
</evidence>
<dbReference type="InterPro" id="IPR027417">
    <property type="entry name" value="P-loop_NTPase"/>
</dbReference>
<dbReference type="GO" id="GO:0005525">
    <property type="term" value="F:GTP binding"/>
    <property type="evidence" value="ECO:0007669"/>
    <property type="project" value="UniProtKB-KW"/>
</dbReference>
<feature type="compositionally biased region" description="Basic residues" evidence="5">
    <location>
        <begin position="45"/>
        <end position="64"/>
    </location>
</feature>
<accession>A0AAD7TSB8</accession>
<dbReference type="Pfam" id="PF10469">
    <property type="entry name" value="AKAP7_NLS"/>
    <property type="match status" value="1"/>
</dbReference>
<feature type="domain" description="A-kinase anchor protein 7-like phosphoesterase" evidence="6">
    <location>
        <begin position="103"/>
        <end position="339"/>
    </location>
</feature>
<dbReference type="PROSITE" id="PS51420">
    <property type="entry name" value="RHO"/>
    <property type="match status" value="1"/>
</dbReference>
<dbReference type="SMART" id="SM00174">
    <property type="entry name" value="RHO"/>
    <property type="match status" value="1"/>
</dbReference>
<name>A0AAD7TSB8_9APHY</name>
<organism evidence="7 8">
    <name type="scientific">Trametes cubensis</name>
    <dbReference type="NCBI Taxonomy" id="1111947"/>
    <lineage>
        <taxon>Eukaryota</taxon>
        <taxon>Fungi</taxon>
        <taxon>Dikarya</taxon>
        <taxon>Basidiomycota</taxon>
        <taxon>Agaricomycotina</taxon>
        <taxon>Agaricomycetes</taxon>
        <taxon>Polyporales</taxon>
        <taxon>Polyporaceae</taxon>
        <taxon>Trametes</taxon>
    </lineage>
</organism>
<protein>
    <recommendedName>
        <fullName evidence="6">A-kinase anchor protein 7-like phosphoesterase domain-containing protein</fullName>
    </recommendedName>
</protein>
<dbReference type="Gene3D" id="3.40.50.300">
    <property type="entry name" value="P-loop containing nucleotide triphosphate hydrolases"/>
    <property type="match status" value="1"/>
</dbReference>
<keyword evidence="3" id="KW-0547">Nucleotide-binding</keyword>
<evidence type="ECO:0000256" key="4">
    <source>
        <dbReference type="ARBA" id="ARBA00023134"/>
    </source>
</evidence>
<dbReference type="SUPFAM" id="SSF52540">
    <property type="entry name" value="P-loop containing nucleoside triphosphate hydrolases"/>
    <property type="match status" value="1"/>
</dbReference>
<feature type="region of interest" description="Disordered" evidence="5">
    <location>
        <begin position="37"/>
        <end position="100"/>
    </location>
</feature>
<comment type="similarity">
    <text evidence="1">Belongs to the small GTPase superfamily. Rho family.</text>
</comment>
<dbReference type="EMBL" id="JAPEVG010000208">
    <property type="protein sequence ID" value="KAJ8473846.1"/>
    <property type="molecule type" value="Genomic_DNA"/>
</dbReference>
<dbReference type="InterPro" id="IPR005225">
    <property type="entry name" value="Small_GTP-bd"/>
</dbReference>
<feature type="compositionally biased region" description="Polar residues" evidence="5">
    <location>
        <begin position="84"/>
        <end position="93"/>
    </location>
</feature>
<dbReference type="SMART" id="SM00173">
    <property type="entry name" value="RAS"/>
    <property type="match status" value="1"/>
</dbReference>
<evidence type="ECO:0000256" key="3">
    <source>
        <dbReference type="ARBA" id="ARBA00022741"/>
    </source>
</evidence>
<dbReference type="Gene3D" id="3.90.1140.10">
    <property type="entry name" value="Cyclic phosphodiesterase"/>
    <property type="match status" value="1"/>
</dbReference>
<dbReference type="Pfam" id="PF00071">
    <property type="entry name" value="Ras"/>
    <property type="match status" value="1"/>
</dbReference>
<evidence type="ECO:0000256" key="5">
    <source>
        <dbReference type="SAM" id="MobiDB-lite"/>
    </source>
</evidence>
<dbReference type="NCBIfam" id="TIGR00231">
    <property type="entry name" value="small_GTP"/>
    <property type="match status" value="1"/>
</dbReference>
<dbReference type="InterPro" id="IPR001806">
    <property type="entry name" value="Small_GTPase"/>
</dbReference>
<dbReference type="GO" id="GO:0007264">
    <property type="term" value="P:small GTPase-mediated signal transduction"/>
    <property type="evidence" value="ECO:0007669"/>
    <property type="project" value="InterPro"/>
</dbReference>
<dbReference type="PANTHER" id="PTHR24072">
    <property type="entry name" value="RHO FAMILY GTPASE"/>
    <property type="match status" value="1"/>
</dbReference>
<dbReference type="PRINTS" id="PR00449">
    <property type="entry name" value="RASTRNSFRMNG"/>
</dbReference>
<reference evidence="7" key="1">
    <citation type="submission" date="2022-11" db="EMBL/GenBank/DDBJ databases">
        <title>Genome Sequence of Cubamyces cubensis.</title>
        <authorList>
            <person name="Buettner E."/>
        </authorList>
    </citation>
    <scope>NUCLEOTIDE SEQUENCE</scope>
    <source>
        <strain evidence="7">MPL-01</strain>
    </source>
</reference>
<dbReference type="AlphaFoldDB" id="A0AAD7TSB8"/>
<evidence type="ECO:0000313" key="8">
    <source>
        <dbReference type="Proteomes" id="UP001215151"/>
    </source>
</evidence>
<dbReference type="FunFam" id="3.40.50.300:FF:001179">
    <property type="entry name" value="Rho family GTPase"/>
    <property type="match status" value="1"/>
</dbReference>
<proteinExistence type="inferred from homology"/>